<accession>A0A2Z6G8M6</accession>
<evidence type="ECO:0000256" key="9">
    <source>
        <dbReference type="NCBIfam" id="TIGR02209"/>
    </source>
</evidence>
<keyword evidence="11" id="KW-1185">Reference proteome</keyword>
<keyword evidence="7 8" id="KW-0131">Cell cycle</keyword>
<dbReference type="Proteomes" id="UP000033070">
    <property type="component" value="Chromosome"/>
</dbReference>
<gene>
    <name evidence="8" type="primary">ftsL</name>
    <name evidence="10" type="ORF">OYT1_ch0243</name>
</gene>
<dbReference type="PANTHER" id="PTHR37479">
    <property type="entry name" value="CELL DIVISION PROTEIN FTSL"/>
    <property type="match status" value="1"/>
</dbReference>
<dbReference type="InterPro" id="IPR011922">
    <property type="entry name" value="Cell_div_FtsL"/>
</dbReference>
<reference evidence="10 11" key="1">
    <citation type="submission" date="2018-06" db="EMBL/GenBank/DDBJ databases">
        <title>OYT1 Genome Sequencing.</title>
        <authorList>
            <person name="Kato S."/>
            <person name="Itoh T."/>
            <person name="Ohkuma M."/>
        </authorList>
    </citation>
    <scope>NUCLEOTIDE SEQUENCE [LARGE SCALE GENOMIC DNA]</scope>
    <source>
        <strain evidence="10 11">OYT1</strain>
    </source>
</reference>
<evidence type="ECO:0000313" key="11">
    <source>
        <dbReference type="Proteomes" id="UP000033070"/>
    </source>
</evidence>
<organism evidence="10 11">
    <name type="scientific">Ferriphaselus amnicola</name>
    <dbReference type="NCBI Taxonomy" id="1188319"/>
    <lineage>
        <taxon>Bacteria</taxon>
        <taxon>Pseudomonadati</taxon>
        <taxon>Pseudomonadota</taxon>
        <taxon>Betaproteobacteria</taxon>
        <taxon>Nitrosomonadales</taxon>
        <taxon>Gallionellaceae</taxon>
        <taxon>Ferriphaselus</taxon>
    </lineage>
</organism>
<comment type="subunit">
    <text evidence="8">Part of a complex composed of FtsB, FtsL and FtsQ.</text>
</comment>
<dbReference type="KEGG" id="fam:OYT1_ch0243"/>
<dbReference type="STRING" id="1188319.OYT1_00510"/>
<dbReference type="GO" id="GO:0032153">
    <property type="term" value="C:cell division site"/>
    <property type="evidence" value="ECO:0007669"/>
    <property type="project" value="UniProtKB-UniRule"/>
</dbReference>
<dbReference type="PANTHER" id="PTHR37479:SF1">
    <property type="entry name" value="CELL DIVISION PROTEIN FTSL"/>
    <property type="match status" value="1"/>
</dbReference>
<keyword evidence="5 8" id="KW-1133">Transmembrane helix</keyword>
<keyword evidence="6 8" id="KW-0472">Membrane</keyword>
<keyword evidence="4 8" id="KW-0812">Transmembrane</keyword>
<dbReference type="HAMAP" id="MF_00910">
    <property type="entry name" value="FtsL"/>
    <property type="match status" value="1"/>
</dbReference>
<evidence type="ECO:0000256" key="2">
    <source>
        <dbReference type="ARBA" id="ARBA00022475"/>
    </source>
</evidence>
<sequence>MSRIDLLLLLVAIVCALGVVTAQHHARKLTVAIQQEKDRSQQMEVEWGQLRLEHSTWSMPARVENIVVNQLQMQLPNQKQIQYVHVSPALLQEAQP</sequence>
<evidence type="ECO:0000256" key="4">
    <source>
        <dbReference type="ARBA" id="ARBA00022692"/>
    </source>
</evidence>
<evidence type="ECO:0000256" key="3">
    <source>
        <dbReference type="ARBA" id="ARBA00022618"/>
    </source>
</evidence>
<dbReference type="NCBIfam" id="TIGR02209">
    <property type="entry name" value="ftsL_broad"/>
    <property type="match status" value="1"/>
</dbReference>
<dbReference type="GO" id="GO:0005886">
    <property type="term" value="C:plasma membrane"/>
    <property type="evidence" value="ECO:0007669"/>
    <property type="project" value="UniProtKB-SubCell"/>
</dbReference>
<dbReference type="Pfam" id="PF04999">
    <property type="entry name" value="FtsL"/>
    <property type="match status" value="1"/>
</dbReference>
<evidence type="ECO:0000256" key="7">
    <source>
        <dbReference type="ARBA" id="ARBA00023306"/>
    </source>
</evidence>
<dbReference type="RefSeq" id="WP_062625725.1">
    <property type="nucleotide sequence ID" value="NZ_AP018738.1"/>
</dbReference>
<dbReference type="OrthoDB" id="9153760at2"/>
<name>A0A2Z6G8M6_9PROT</name>
<keyword evidence="8" id="KW-0997">Cell inner membrane</keyword>
<evidence type="ECO:0000256" key="1">
    <source>
        <dbReference type="ARBA" id="ARBA00004401"/>
    </source>
</evidence>
<dbReference type="GO" id="GO:0043093">
    <property type="term" value="P:FtsZ-dependent cytokinesis"/>
    <property type="evidence" value="ECO:0007669"/>
    <property type="project" value="UniProtKB-UniRule"/>
</dbReference>
<proteinExistence type="inferred from homology"/>
<evidence type="ECO:0000313" key="10">
    <source>
        <dbReference type="EMBL" id="BBE49817.1"/>
    </source>
</evidence>
<evidence type="ECO:0000256" key="5">
    <source>
        <dbReference type="ARBA" id="ARBA00022989"/>
    </source>
</evidence>
<comment type="similarity">
    <text evidence="8">Belongs to the FtsL family.</text>
</comment>
<dbReference type="AlphaFoldDB" id="A0A2Z6G8M6"/>
<evidence type="ECO:0000256" key="8">
    <source>
        <dbReference type="HAMAP-Rule" id="MF_00910"/>
    </source>
</evidence>
<comment type="subcellular location">
    <subcellularLocation>
        <location evidence="8">Cell inner membrane</location>
        <topology evidence="8">Single-pass type II membrane protein</topology>
    </subcellularLocation>
    <subcellularLocation>
        <location evidence="1">Cell membrane</location>
        <topology evidence="1">Single-pass type II membrane protein</topology>
    </subcellularLocation>
    <text evidence="8">Localizes to the division septum where it forms a ring structure.</text>
</comment>
<dbReference type="EMBL" id="AP018738">
    <property type="protein sequence ID" value="BBE49817.1"/>
    <property type="molecule type" value="Genomic_DNA"/>
</dbReference>
<protein>
    <recommendedName>
        <fullName evidence="8 9">Cell division protein FtsL</fullName>
    </recommendedName>
</protein>
<comment type="function">
    <text evidence="8">Essential cell division protein. May link together the upstream cell division proteins, which are predominantly cytoplasmic, with the downstream cell division proteins, which are predominantly periplasmic.</text>
</comment>
<keyword evidence="3 8" id="KW-0132">Cell division</keyword>
<evidence type="ECO:0000256" key="6">
    <source>
        <dbReference type="ARBA" id="ARBA00023136"/>
    </source>
</evidence>
<keyword evidence="2 8" id="KW-1003">Cell membrane</keyword>